<dbReference type="Pfam" id="PF00108">
    <property type="entry name" value="Thiolase_N"/>
    <property type="match status" value="1"/>
</dbReference>
<dbReference type="InterPro" id="IPR020613">
    <property type="entry name" value="Thiolase_CS"/>
</dbReference>
<proteinExistence type="predicted"/>
<dbReference type="Proteomes" id="UP001190466">
    <property type="component" value="Chromosome"/>
</dbReference>
<dbReference type="PANTHER" id="PTHR42870:SF1">
    <property type="entry name" value="NON-SPECIFIC LIPID-TRANSFER PROTEIN-LIKE 2"/>
    <property type="match status" value="1"/>
</dbReference>
<dbReference type="EMBL" id="OY726395">
    <property type="protein sequence ID" value="CAJ1583477.1"/>
    <property type="molecule type" value="Genomic_DNA"/>
</dbReference>
<keyword evidence="3" id="KW-0808">Transferase</keyword>
<keyword evidence="2" id="KW-0813">Transport</keyword>
<dbReference type="InterPro" id="IPR055140">
    <property type="entry name" value="Thiolase_C_2"/>
</dbReference>
<keyword evidence="4" id="KW-0445">Lipid transport</keyword>
<dbReference type="PIRSF" id="PIRSF000429">
    <property type="entry name" value="Ac-CoA_Ac_transf"/>
    <property type="match status" value="1"/>
</dbReference>
<name>A0ABM9MET0_9MYCO</name>
<dbReference type="InterPro" id="IPR020616">
    <property type="entry name" value="Thiolase_N"/>
</dbReference>
<feature type="domain" description="Thiolase N-terminal" evidence="7">
    <location>
        <begin position="6"/>
        <end position="247"/>
    </location>
</feature>
<evidence type="ECO:0000259" key="7">
    <source>
        <dbReference type="Pfam" id="PF00108"/>
    </source>
</evidence>
<evidence type="ECO:0000256" key="1">
    <source>
        <dbReference type="ARBA" id="ARBA00012352"/>
    </source>
</evidence>
<gene>
    <name evidence="9" type="ORF">MU0050_002639</name>
</gene>
<evidence type="ECO:0000313" key="10">
    <source>
        <dbReference type="Proteomes" id="UP001190466"/>
    </source>
</evidence>
<dbReference type="Gene3D" id="3.40.47.10">
    <property type="match status" value="1"/>
</dbReference>
<reference evidence="9 10" key="1">
    <citation type="submission" date="2023-08" db="EMBL/GenBank/DDBJ databases">
        <authorList>
            <person name="Folkvardsen B D."/>
            <person name="Norman A."/>
        </authorList>
    </citation>
    <scope>NUCLEOTIDE SEQUENCE [LARGE SCALE GENOMIC DNA]</scope>
    <source>
        <strain evidence="9 10">Mu0050</strain>
    </source>
</reference>
<protein>
    <recommendedName>
        <fullName evidence="1">propanoyl-CoA C-acyltransferase</fullName>
        <ecNumber evidence="1">2.3.1.176</ecNumber>
    </recommendedName>
    <alternativeName>
        <fullName evidence="6">Propanoyl-CoA C-acyltransferase</fullName>
    </alternativeName>
</protein>
<feature type="domain" description="Thiolase C-terminal" evidence="8">
    <location>
        <begin position="286"/>
        <end position="404"/>
    </location>
</feature>
<evidence type="ECO:0000259" key="8">
    <source>
        <dbReference type="Pfam" id="PF22691"/>
    </source>
</evidence>
<evidence type="ECO:0000256" key="4">
    <source>
        <dbReference type="ARBA" id="ARBA00023055"/>
    </source>
</evidence>
<keyword evidence="10" id="KW-1185">Reference proteome</keyword>
<keyword evidence="5" id="KW-0446">Lipid-binding</keyword>
<dbReference type="InterPro" id="IPR016039">
    <property type="entry name" value="Thiolase-like"/>
</dbReference>
<evidence type="ECO:0000256" key="6">
    <source>
        <dbReference type="ARBA" id="ARBA00032316"/>
    </source>
</evidence>
<dbReference type="Pfam" id="PF22691">
    <property type="entry name" value="Thiolase_C_1"/>
    <property type="match status" value="1"/>
</dbReference>
<sequence length="418" mass="44284">MNAYILGVYATNVGKFPDKGPKDLTREAYLGVLADARLENTDVIGAAWFSNMLMENQGQPYLKGQLCFTPLVNEGLFPRGTPITNVEGGCAAGSQAFNNALREVQSGHSEVALAIGVEKMVDPDNPRAALRGMEGALDWLDPQSWRDLYQRTAAANGMKFETAPDRGLAMDLYGMWAHTHMRAYGSTAEQFAIAAAKNHSNSVHNPRAQYQFPLTVQQVLEDRMVSDPLTRAMCAPIGDGAAAALICSQSYLDSCPPEVRDRAVRVRASEVACGVFDTTWEDDRAPVIAGRRAFRTAGLTPADIDLVELHDASSFAEIHILEDLGFCERGKGGEFTASGATAIGGELPVNASGGLVSRGHPIGATGLMMINEISIQLRGEAGGNAVGDARFGLAENGGGVIGNDNAVCAVTILEGPGA</sequence>
<accession>A0ABM9MET0</accession>
<evidence type="ECO:0000256" key="3">
    <source>
        <dbReference type="ARBA" id="ARBA00022679"/>
    </source>
</evidence>
<organism evidence="9 10">
    <name type="scientific">[Mycobacterium] wendilense</name>
    <dbReference type="NCBI Taxonomy" id="3064284"/>
    <lineage>
        <taxon>Bacteria</taxon>
        <taxon>Bacillati</taxon>
        <taxon>Actinomycetota</taxon>
        <taxon>Actinomycetes</taxon>
        <taxon>Mycobacteriales</taxon>
        <taxon>Mycobacteriaceae</taxon>
        <taxon>Mycolicibacter</taxon>
    </lineage>
</organism>
<dbReference type="SUPFAM" id="SSF53901">
    <property type="entry name" value="Thiolase-like"/>
    <property type="match status" value="2"/>
</dbReference>
<evidence type="ECO:0000256" key="2">
    <source>
        <dbReference type="ARBA" id="ARBA00022448"/>
    </source>
</evidence>
<dbReference type="InterPro" id="IPR002155">
    <property type="entry name" value="Thiolase"/>
</dbReference>
<dbReference type="RefSeq" id="WP_316510050.1">
    <property type="nucleotide sequence ID" value="NZ_OY726395.1"/>
</dbReference>
<evidence type="ECO:0000256" key="5">
    <source>
        <dbReference type="ARBA" id="ARBA00023121"/>
    </source>
</evidence>
<evidence type="ECO:0000313" key="9">
    <source>
        <dbReference type="EMBL" id="CAJ1583477.1"/>
    </source>
</evidence>
<dbReference type="PANTHER" id="PTHR42870">
    <property type="entry name" value="ACETYL-COA C-ACETYLTRANSFERASE"/>
    <property type="match status" value="1"/>
</dbReference>
<dbReference type="PROSITE" id="PS00737">
    <property type="entry name" value="THIOLASE_2"/>
    <property type="match status" value="1"/>
</dbReference>
<dbReference type="EC" id="2.3.1.176" evidence="1"/>
<dbReference type="CDD" id="cd00829">
    <property type="entry name" value="SCP-x_thiolase"/>
    <property type="match status" value="1"/>
</dbReference>